<dbReference type="PROSITE" id="PS50404">
    <property type="entry name" value="GST_NTER"/>
    <property type="match status" value="1"/>
</dbReference>
<protein>
    <recommendedName>
        <fullName evidence="2">glutathione transferase</fullName>
        <ecNumber evidence="2">2.5.1.18</ecNumber>
    </recommendedName>
</protein>
<dbReference type="PROSITE" id="PS50405">
    <property type="entry name" value="GST_CTER"/>
    <property type="match status" value="1"/>
</dbReference>
<evidence type="ECO:0000256" key="6">
    <source>
        <dbReference type="RuleBase" id="RU003494"/>
    </source>
</evidence>
<dbReference type="GO" id="GO:0005737">
    <property type="term" value="C:cytoplasm"/>
    <property type="evidence" value="ECO:0007669"/>
    <property type="project" value="UniProtKB-ARBA"/>
</dbReference>
<dbReference type="SFLD" id="SFLDS00019">
    <property type="entry name" value="Glutathione_Transferase_(cytos"/>
    <property type="match status" value="1"/>
</dbReference>
<dbReference type="PANTHER" id="PTHR44051">
    <property type="entry name" value="GLUTATHIONE S-TRANSFERASE-RELATED"/>
    <property type="match status" value="1"/>
</dbReference>
<evidence type="ECO:0000256" key="5">
    <source>
        <dbReference type="ARBA" id="ARBA00060024"/>
    </source>
</evidence>
<comment type="caution">
    <text evidence="7">The sequence shown here is derived from an EMBL/GenBank/DDBJ whole genome shotgun (WGS) entry which is preliminary data.</text>
</comment>
<dbReference type="InterPro" id="IPR004046">
    <property type="entry name" value="GST_C"/>
</dbReference>
<keyword evidence="3" id="KW-0808">Transferase</keyword>
<proteinExistence type="inferred from homology"/>
<dbReference type="VEuPathDB" id="FungiDB:ATCC64974_53290"/>
<dbReference type="GO" id="GO:0004364">
    <property type="term" value="F:glutathione transferase activity"/>
    <property type="evidence" value="ECO:0007669"/>
    <property type="project" value="UniProtKB-EC"/>
</dbReference>
<dbReference type="VEuPathDB" id="FungiDB:An02g11830"/>
<dbReference type="SUPFAM" id="SSF47616">
    <property type="entry name" value="GST C-terminal domain-like"/>
    <property type="match status" value="1"/>
</dbReference>
<gene>
    <name evidence="7" type="ORF">CAN33_005250</name>
</gene>
<dbReference type="Gene3D" id="1.20.1050.130">
    <property type="match status" value="1"/>
</dbReference>
<dbReference type="InterPro" id="IPR040079">
    <property type="entry name" value="Glutathione_S-Trfase"/>
</dbReference>
<dbReference type="PANTHER" id="PTHR44051:SF23">
    <property type="entry name" value="GLUTATHIONE S-TRANSFERASE-LIKE PROTEIN TPCF"/>
    <property type="match status" value="1"/>
</dbReference>
<dbReference type="AlphaFoldDB" id="A0A254TU78"/>
<dbReference type="EMBL" id="NKJJ02000003">
    <property type="protein sequence ID" value="TPR08651.1"/>
    <property type="molecule type" value="Genomic_DNA"/>
</dbReference>
<dbReference type="SFLD" id="SFLDG01151">
    <property type="entry name" value="Main.2:_Nu-like"/>
    <property type="match status" value="1"/>
</dbReference>
<organism evidence="7 8">
    <name type="scientific">Aspergillus niger</name>
    <dbReference type="NCBI Taxonomy" id="5061"/>
    <lineage>
        <taxon>Eukaryota</taxon>
        <taxon>Fungi</taxon>
        <taxon>Dikarya</taxon>
        <taxon>Ascomycota</taxon>
        <taxon>Pezizomycotina</taxon>
        <taxon>Eurotiomycetes</taxon>
        <taxon>Eurotiomycetidae</taxon>
        <taxon>Eurotiales</taxon>
        <taxon>Aspergillaceae</taxon>
        <taxon>Aspergillus</taxon>
        <taxon>Aspergillus subgen. Circumdati</taxon>
    </lineage>
</organism>
<dbReference type="InterPro" id="IPR010987">
    <property type="entry name" value="Glutathione-S-Trfase_C-like"/>
</dbReference>
<comment type="function">
    <text evidence="5">Involved in the oxidative stress response and detoxification.</text>
</comment>
<dbReference type="eggNOG" id="KOG0867">
    <property type="taxonomic scope" value="Eukaryota"/>
</dbReference>
<dbReference type="GO" id="GO:0005634">
    <property type="term" value="C:nucleus"/>
    <property type="evidence" value="ECO:0007669"/>
    <property type="project" value="UniProtKB-ARBA"/>
</dbReference>
<comment type="similarity">
    <text evidence="1 6">Belongs to the GST superfamily.</text>
</comment>
<evidence type="ECO:0000313" key="7">
    <source>
        <dbReference type="EMBL" id="TPR08651.1"/>
    </source>
</evidence>
<dbReference type="Proteomes" id="UP000197666">
    <property type="component" value="Unassembled WGS sequence"/>
</dbReference>
<dbReference type="SFLD" id="SFLDG00358">
    <property type="entry name" value="Main_(cytGST)"/>
    <property type="match status" value="1"/>
</dbReference>
<evidence type="ECO:0000256" key="2">
    <source>
        <dbReference type="ARBA" id="ARBA00012452"/>
    </source>
</evidence>
<evidence type="ECO:0000313" key="8">
    <source>
        <dbReference type="Proteomes" id="UP000197666"/>
    </source>
</evidence>
<dbReference type="CDD" id="cd03048">
    <property type="entry name" value="GST_N_Ure2p_like"/>
    <property type="match status" value="1"/>
</dbReference>
<dbReference type="FunFam" id="1.20.1050.130:FF:000016">
    <property type="entry name" value="Glutathione S-transferase 1"/>
    <property type="match status" value="1"/>
</dbReference>
<name>A0A254TU78_ASPNG</name>
<comment type="catalytic activity">
    <reaction evidence="4">
        <text>RX + glutathione = an S-substituted glutathione + a halide anion + H(+)</text>
        <dbReference type="Rhea" id="RHEA:16437"/>
        <dbReference type="ChEBI" id="CHEBI:15378"/>
        <dbReference type="ChEBI" id="CHEBI:16042"/>
        <dbReference type="ChEBI" id="CHEBI:17792"/>
        <dbReference type="ChEBI" id="CHEBI:57925"/>
        <dbReference type="ChEBI" id="CHEBI:90779"/>
        <dbReference type="EC" id="2.5.1.18"/>
    </reaction>
</comment>
<evidence type="ECO:0000256" key="1">
    <source>
        <dbReference type="ARBA" id="ARBA00007409"/>
    </source>
</evidence>
<sequence>MTEQLQPIKLYGGSFGPNPFKVSIILHELGLPVEEIPTDFTQIKTSAYEALNPNGRLPTIQDPNTGITLWESGAIIEYLIEEYDKDRRISFEPGSFEAHHARQFLHFQMSGQGPYYGQAVWFKRYHPERVQSAIDRYINEIRRVSKVLDGILSKQDWLVGNKLSFADLAFVSWQNGAKQMLSDEGYDESEFPYMAAWLERMNSRPVVRDLIEKQNKAMAERLSAATAALKKA</sequence>
<dbReference type="SUPFAM" id="SSF52833">
    <property type="entry name" value="Thioredoxin-like"/>
    <property type="match status" value="1"/>
</dbReference>
<dbReference type="Pfam" id="PF00043">
    <property type="entry name" value="GST_C"/>
    <property type="match status" value="1"/>
</dbReference>
<dbReference type="InterPro" id="IPR036249">
    <property type="entry name" value="Thioredoxin-like_sf"/>
</dbReference>
<accession>A0A254TU78</accession>
<dbReference type="InterPro" id="IPR036282">
    <property type="entry name" value="Glutathione-S-Trfase_C_sf"/>
</dbReference>
<reference evidence="8" key="1">
    <citation type="submission" date="2018-10" db="EMBL/GenBank/DDBJ databases">
        <title>FDA dAtabase for Regulatory Grade micrObial Sequences (FDA-ARGOS): Supporting development and validation of Infectious Disease Dx tests.</title>
        <authorList>
            <person name="Kerrigan L."/>
            <person name="Tallon L."/>
            <person name="Sadzewicz L."/>
            <person name="Sengamalay N."/>
            <person name="Ott S."/>
            <person name="Godinez A."/>
            <person name="Nagaraj S."/>
            <person name="Vavikolanu K."/>
            <person name="Nadendla S."/>
            <person name="George J."/>
            <person name="Sichtig H."/>
        </authorList>
    </citation>
    <scope>NUCLEOTIDE SEQUENCE [LARGE SCALE GENOMIC DNA]</scope>
    <source>
        <strain evidence="8">FDAARGOS_311</strain>
    </source>
</reference>
<dbReference type="VEuPathDB" id="FungiDB:ASPNIDRAFT2_1215644"/>
<dbReference type="Pfam" id="PF02798">
    <property type="entry name" value="GST_N"/>
    <property type="match status" value="1"/>
</dbReference>
<evidence type="ECO:0000256" key="3">
    <source>
        <dbReference type="ARBA" id="ARBA00022679"/>
    </source>
</evidence>
<dbReference type="EC" id="2.5.1.18" evidence="2"/>
<dbReference type="InterPro" id="IPR004045">
    <property type="entry name" value="Glutathione_S-Trfase_N"/>
</dbReference>
<dbReference type="VEuPathDB" id="FungiDB:M747DRAFT_293630"/>
<evidence type="ECO:0000256" key="4">
    <source>
        <dbReference type="ARBA" id="ARBA00047960"/>
    </source>
</evidence>